<evidence type="ECO:0000313" key="1">
    <source>
        <dbReference type="EMBL" id="ADN36627.1"/>
    </source>
</evidence>
<dbReference type="STRING" id="679926.Mpet_1875"/>
<dbReference type="SUPFAM" id="SSF75181">
    <property type="entry name" value="Hypothetical protein MTH777 (MT0777)"/>
    <property type="match status" value="1"/>
</dbReference>
<dbReference type="PIRSF" id="PIRSF006600">
    <property type="entry name" value="UCP006600"/>
    <property type="match status" value="1"/>
</dbReference>
<dbReference type="Proteomes" id="UP000006565">
    <property type="component" value="Chromosome"/>
</dbReference>
<name>E1RIN5_METP4</name>
<dbReference type="AlphaFoldDB" id="E1RIN5"/>
<dbReference type="HOGENOM" id="CLU_142041_0_0_2"/>
<dbReference type="Gene3D" id="3.40.50.10160">
    <property type="entry name" value="MTH777-like"/>
    <property type="match status" value="1"/>
</dbReference>
<dbReference type="Pfam" id="PF09001">
    <property type="entry name" value="DUF1890"/>
    <property type="match status" value="1"/>
</dbReference>
<sequence length="155" mass="17370">MMSTEDEKKVLLVMGCPQVPVQTPAVLYISYKLKEEGYKPVAAGTPAADMIIKYSDPGLYYIGELKNIDSEVARIVDEGENYDLCFVFIHNDSGVAYAATMNEILECEVIPVVFGKEYDEMVKLIDFSSRIISAEAVHNPKPLIKEIDRVMKWAV</sequence>
<reference evidence="1 2" key="1">
    <citation type="journal article" date="2010" name="Stand. Genomic Sci.">
        <title>Complete genome sequence of Methanoplanus petrolearius type strain (SEBR 4847).</title>
        <authorList>
            <person name="Brambilla E."/>
            <person name="Djao O.D."/>
            <person name="Daligault H."/>
            <person name="Lapidus A."/>
            <person name="Lucas S."/>
            <person name="Hammon N."/>
            <person name="Nolan M."/>
            <person name="Tice H."/>
            <person name="Cheng J.F."/>
            <person name="Han C."/>
            <person name="Tapia R."/>
            <person name="Goodwin L."/>
            <person name="Pitluck S."/>
            <person name="Liolios K."/>
            <person name="Ivanova N."/>
            <person name="Mavromatis K."/>
            <person name="Mikhailova N."/>
            <person name="Pati A."/>
            <person name="Chen A."/>
            <person name="Palaniappan K."/>
            <person name="Land M."/>
            <person name="Hauser L."/>
            <person name="Chang Y.J."/>
            <person name="Jeffries C.D."/>
            <person name="Rohde M."/>
            <person name="Spring S."/>
            <person name="Sikorski J."/>
            <person name="Goker M."/>
            <person name="Woyke T."/>
            <person name="Bristow J."/>
            <person name="Eisen J.A."/>
            <person name="Markowitz V."/>
            <person name="Hugenholtz P."/>
            <person name="Kyrpides N.C."/>
            <person name="Klenk H.P."/>
        </authorList>
    </citation>
    <scope>NUCLEOTIDE SEQUENCE [LARGE SCALE GENOMIC DNA]</scope>
    <source>
        <strain evidence="2">DSM 11571 / OCM 486 / SEBR 4847</strain>
    </source>
</reference>
<proteinExistence type="predicted"/>
<dbReference type="GeneID" id="9744352"/>
<evidence type="ECO:0000313" key="2">
    <source>
        <dbReference type="Proteomes" id="UP000006565"/>
    </source>
</evidence>
<dbReference type="EMBL" id="CP002117">
    <property type="protein sequence ID" value="ADN36627.1"/>
    <property type="molecule type" value="Genomic_DNA"/>
</dbReference>
<dbReference type="OrthoDB" id="144859at2157"/>
<gene>
    <name evidence="1" type="ordered locus">Mpet_1875</name>
</gene>
<evidence type="ECO:0008006" key="3">
    <source>
        <dbReference type="Google" id="ProtNLM"/>
    </source>
</evidence>
<dbReference type="RefSeq" id="WP_013329804.1">
    <property type="nucleotide sequence ID" value="NC_014507.1"/>
</dbReference>
<organism evidence="1 2">
    <name type="scientific">Methanolacinia petrolearia (strain DSM 11571 / OCM 486 / SEBR 4847)</name>
    <name type="common">Methanoplanus petrolearius</name>
    <dbReference type="NCBI Taxonomy" id="679926"/>
    <lineage>
        <taxon>Archaea</taxon>
        <taxon>Methanobacteriati</taxon>
        <taxon>Methanobacteriota</taxon>
        <taxon>Stenosarchaea group</taxon>
        <taxon>Methanomicrobia</taxon>
        <taxon>Methanomicrobiales</taxon>
        <taxon>Methanomicrobiaceae</taxon>
        <taxon>Methanolacinia</taxon>
    </lineage>
</organism>
<accession>E1RIN5</accession>
<dbReference type="eggNOG" id="arCOG04845">
    <property type="taxonomic scope" value="Archaea"/>
</dbReference>
<dbReference type="InterPro" id="IPR012033">
    <property type="entry name" value="UCP006600"/>
</dbReference>
<dbReference type="InterPro" id="IPR036608">
    <property type="entry name" value="MTH777-like_sf"/>
</dbReference>
<keyword evidence="2" id="KW-1185">Reference proteome</keyword>
<dbReference type="KEGG" id="mpi:Mpet_1875"/>
<protein>
    <recommendedName>
        <fullName evidence="3">DUF1890 domain-containing protein</fullName>
    </recommendedName>
</protein>